<dbReference type="InterPro" id="IPR036361">
    <property type="entry name" value="SAP_dom_sf"/>
</dbReference>
<dbReference type="InterPro" id="IPR003034">
    <property type="entry name" value="SAP_dom"/>
</dbReference>
<evidence type="ECO:0000256" key="1">
    <source>
        <dbReference type="SAM" id="MobiDB-lite"/>
    </source>
</evidence>
<sequence length="115" mass="12947">MDTVPDYEEWDYPALQAECKRRDLLATGKKEDVILRLMEDDESRQSDEEPAGTVVTVQDVPAALQAEGEQRNPSTTEPAPVKRIRVNPPRDVDRPRAGGHVLTERGWVPDQPQES</sequence>
<dbReference type="Proteomes" id="UP000185696">
    <property type="component" value="Unassembled WGS sequence"/>
</dbReference>
<proteinExistence type="predicted"/>
<dbReference type="RefSeq" id="WP_075135591.1">
    <property type="nucleotide sequence ID" value="NZ_MSIF01000014.1"/>
</dbReference>
<keyword evidence="4" id="KW-1185">Reference proteome</keyword>
<dbReference type="Pfam" id="PF02037">
    <property type="entry name" value="SAP"/>
    <property type="match status" value="1"/>
</dbReference>
<organism evidence="3 4">
    <name type="scientific">Actinophytocola xinjiangensis</name>
    <dbReference type="NCBI Taxonomy" id="485602"/>
    <lineage>
        <taxon>Bacteria</taxon>
        <taxon>Bacillati</taxon>
        <taxon>Actinomycetota</taxon>
        <taxon>Actinomycetes</taxon>
        <taxon>Pseudonocardiales</taxon>
        <taxon>Pseudonocardiaceae</taxon>
    </lineage>
</organism>
<feature type="domain" description="SAP" evidence="2">
    <location>
        <begin position="12"/>
        <end position="41"/>
    </location>
</feature>
<evidence type="ECO:0000313" key="4">
    <source>
        <dbReference type="Proteomes" id="UP000185696"/>
    </source>
</evidence>
<reference evidence="3 4" key="1">
    <citation type="submission" date="2016-12" db="EMBL/GenBank/DDBJ databases">
        <title>The draft genome sequence of Actinophytocola xinjiangensis.</title>
        <authorList>
            <person name="Wang W."/>
            <person name="Yuan L."/>
        </authorList>
    </citation>
    <scope>NUCLEOTIDE SEQUENCE [LARGE SCALE GENOMIC DNA]</scope>
    <source>
        <strain evidence="3 4">CGMCC 4.4663</strain>
    </source>
</reference>
<dbReference type="Gene3D" id="1.10.720.30">
    <property type="entry name" value="SAP domain"/>
    <property type="match status" value="1"/>
</dbReference>
<feature type="region of interest" description="Disordered" evidence="1">
    <location>
        <begin position="62"/>
        <end position="115"/>
    </location>
</feature>
<name>A0A7Z1AX46_9PSEU</name>
<protein>
    <recommendedName>
        <fullName evidence="2">SAP domain-containing protein</fullName>
    </recommendedName>
</protein>
<accession>A0A7Z1AX46</accession>
<gene>
    <name evidence="3" type="ORF">BLA60_25820</name>
</gene>
<evidence type="ECO:0000259" key="2">
    <source>
        <dbReference type="Pfam" id="PF02037"/>
    </source>
</evidence>
<dbReference type="EMBL" id="MSIF01000014">
    <property type="protein sequence ID" value="OLF07751.1"/>
    <property type="molecule type" value="Genomic_DNA"/>
</dbReference>
<dbReference type="AlphaFoldDB" id="A0A7Z1AX46"/>
<comment type="caution">
    <text evidence="3">The sequence shown here is derived from an EMBL/GenBank/DDBJ whole genome shotgun (WGS) entry which is preliminary data.</text>
</comment>
<dbReference type="SUPFAM" id="SSF68906">
    <property type="entry name" value="SAP domain"/>
    <property type="match status" value="1"/>
</dbReference>
<evidence type="ECO:0000313" key="3">
    <source>
        <dbReference type="EMBL" id="OLF07751.1"/>
    </source>
</evidence>